<dbReference type="Proteomes" id="UP001249851">
    <property type="component" value="Unassembled WGS sequence"/>
</dbReference>
<gene>
    <name evidence="2" type="ORF">P5673_006688</name>
</gene>
<dbReference type="EMBL" id="JARQWQ010000011">
    <property type="protein sequence ID" value="KAK2568695.1"/>
    <property type="molecule type" value="Genomic_DNA"/>
</dbReference>
<evidence type="ECO:0000313" key="2">
    <source>
        <dbReference type="EMBL" id="KAK2568695.1"/>
    </source>
</evidence>
<reference evidence="2" key="1">
    <citation type="journal article" date="2023" name="G3 (Bethesda)">
        <title>Whole genome assembly and annotation of the endangered Caribbean coral Acropora cervicornis.</title>
        <authorList>
            <person name="Selwyn J.D."/>
            <person name="Vollmer S.V."/>
        </authorList>
    </citation>
    <scope>NUCLEOTIDE SEQUENCE</scope>
    <source>
        <strain evidence="2">K2</strain>
    </source>
</reference>
<dbReference type="InterPro" id="IPR026029">
    <property type="entry name" value="MLI_dom"/>
</dbReference>
<keyword evidence="3" id="KW-1185">Reference proteome</keyword>
<accession>A0AAD9QWI5</accession>
<sequence length="349" mass="39694">MLERGGDMGLGQVNELTNQIDHVNQKENKLNRFLDLRRKGFLGIAERRALSLAVPNVVKQIAKMKEANQIRDVIGVNSLFSTLLKGFKIDDTFAAELETAWNSARTRITMVLLYFFENNIEYHGMTSKELYKLWLKHAGAAFQLYNQGIMKYAFKVGRKQKIDKGGGGEEEKVTGERCVLGVMTVESPSVLDTCFSNLPLHQAIGDQMKSKFTPLRPYEGFASDLNERAGDQEKFEEITATMTKGLFYLLTFTVDYDPSMTQLDLFKIWAEEAKEALQAKKAGRVLDLWKVVAERKVLAIVCVENPEDVDRMSLDLPIMKKMGDRVRVECKSLRPVHDWVEDLQKLAQD</sequence>
<reference evidence="2" key="2">
    <citation type="journal article" date="2023" name="Science">
        <title>Genomic signatures of disease resistance in endangered staghorn corals.</title>
        <authorList>
            <person name="Vollmer S.V."/>
            <person name="Selwyn J.D."/>
            <person name="Despard B.A."/>
            <person name="Roesel C.L."/>
        </authorList>
    </citation>
    <scope>NUCLEOTIDE SEQUENCE</scope>
    <source>
        <strain evidence="2">K2</strain>
    </source>
</reference>
<name>A0AAD9QWI5_ACRCE</name>
<feature type="domain" description="Muconolactone isomerase" evidence="1">
    <location>
        <begin position="247"/>
        <end position="327"/>
    </location>
</feature>
<dbReference type="Gene3D" id="3.30.70.1060">
    <property type="entry name" value="Dimeric alpha+beta barrel"/>
    <property type="match status" value="2"/>
</dbReference>
<dbReference type="Pfam" id="PF02426">
    <property type="entry name" value="MIase"/>
    <property type="match status" value="1"/>
</dbReference>
<evidence type="ECO:0000313" key="3">
    <source>
        <dbReference type="Proteomes" id="UP001249851"/>
    </source>
</evidence>
<dbReference type="SUPFAM" id="SSF54909">
    <property type="entry name" value="Dimeric alpha+beta barrel"/>
    <property type="match status" value="2"/>
</dbReference>
<evidence type="ECO:0000259" key="1">
    <source>
        <dbReference type="Pfam" id="PF02426"/>
    </source>
</evidence>
<dbReference type="InterPro" id="IPR011008">
    <property type="entry name" value="Dimeric_a/b-barrel"/>
</dbReference>
<protein>
    <recommendedName>
        <fullName evidence="1">Muconolactone isomerase domain-containing protein</fullName>
    </recommendedName>
</protein>
<comment type="caution">
    <text evidence="2">The sequence shown here is derived from an EMBL/GenBank/DDBJ whole genome shotgun (WGS) entry which is preliminary data.</text>
</comment>
<organism evidence="2 3">
    <name type="scientific">Acropora cervicornis</name>
    <name type="common">Staghorn coral</name>
    <dbReference type="NCBI Taxonomy" id="6130"/>
    <lineage>
        <taxon>Eukaryota</taxon>
        <taxon>Metazoa</taxon>
        <taxon>Cnidaria</taxon>
        <taxon>Anthozoa</taxon>
        <taxon>Hexacorallia</taxon>
        <taxon>Scleractinia</taxon>
        <taxon>Astrocoeniina</taxon>
        <taxon>Acroporidae</taxon>
        <taxon>Acropora</taxon>
    </lineage>
</organism>
<dbReference type="AlphaFoldDB" id="A0AAD9QWI5"/>
<proteinExistence type="predicted"/>